<accession>A0A3P6TC85</accession>
<organism evidence="5 6">
    <name type="scientific">Litomosoides sigmodontis</name>
    <name type="common">Filarial nematode worm</name>
    <dbReference type="NCBI Taxonomy" id="42156"/>
    <lineage>
        <taxon>Eukaryota</taxon>
        <taxon>Metazoa</taxon>
        <taxon>Ecdysozoa</taxon>
        <taxon>Nematoda</taxon>
        <taxon>Chromadorea</taxon>
        <taxon>Rhabditida</taxon>
        <taxon>Spirurina</taxon>
        <taxon>Spiruromorpha</taxon>
        <taxon>Filarioidea</taxon>
        <taxon>Onchocercidae</taxon>
        <taxon>Litomosoides</taxon>
    </lineage>
</organism>
<sequence length="339" mass="38469">MLISSVAHGVGSFRMKQRMLLDNIMMMSVVLPLSLLSLSSSLLIGATKLSSRCGLPPFVGDLPETERKEILAIWKDYKSGEDCIDQRQETQEIIDNLPSDARAIMFGRVPAFLKDAPAPVKKMFRDIMHNKTLTHDEKKQELSALAEKVLNRKQLAGFKKYLEDHERRRKEFEEGVKNLSPAAKEIYEKFERLKAERARILETASDDVLKELRHLFRKSKNQISLDAVRFSLFRFIRGEFGPLLLACLLPVKQFIKMSKPKVGINGFGRIGRLVLRAAVEKDTVDVVAVNDPFINIDYMVYMFKYDSTHGRFKGTVSAEGGKLVVSSDGKNTHRISVHN</sequence>
<feature type="non-terminal residue" evidence="5">
    <location>
        <position position="339"/>
    </location>
</feature>
<comment type="catalytic activity">
    <reaction evidence="3">
        <text>D-glyceraldehyde 3-phosphate + phosphate + NAD(+) = (2R)-3-phospho-glyceroyl phosphate + NADH + H(+)</text>
        <dbReference type="Rhea" id="RHEA:10300"/>
        <dbReference type="ChEBI" id="CHEBI:15378"/>
        <dbReference type="ChEBI" id="CHEBI:43474"/>
        <dbReference type="ChEBI" id="CHEBI:57540"/>
        <dbReference type="ChEBI" id="CHEBI:57604"/>
        <dbReference type="ChEBI" id="CHEBI:57945"/>
        <dbReference type="ChEBI" id="CHEBI:59776"/>
        <dbReference type="EC" id="1.2.1.12"/>
    </reaction>
</comment>
<keyword evidence="2" id="KW-0560">Oxidoreductase</keyword>
<feature type="domain" description="Glyceraldehyde 3-phosphate dehydrogenase NAD(P) binding" evidence="4">
    <location>
        <begin position="260"/>
        <end position="337"/>
    </location>
</feature>
<dbReference type="InterPro" id="IPR020831">
    <property type="entry name" value="GlycerAld/Erythrose_P_DH"/>
</dbReference>
<proteinExistence type="inferred from homology"/>
<keyword evidence="6" id="KW-1185">Reference proteome</keyword>
<evidence type="ECO:0000256" key="3">
    <source>
        <dbReference type="ARBA" id="ARBA00047698"/>
    </source>
</evidence>
<dbReference type="Pfam" id="PF00044">
    <property type="entry name" value="Gp_dh_N"/>
    <property type="match status" value="1"/>
</dbReference>
<evidence type="ECO:0000259" key="4">
    <source>
        <dbReference type="SMART" id="SM00846"/>
    </source>
</evidence>
<dbReference type="InterPro" id="IPR036291">
    <property type="entry name" value="NAD(P)-bd_dom_sf"/>
</dbReference>
<protein>
    <recommendedName>
        <fullName evidence="4">Glyceraldehyde 3-phosphate dehydrogenase NAD(P) binding domain-containing protein</fullName>
    </recommendedName>
</protein>
<dbReference type="GO" id="GO:0004365">
    <property type="term" value="F:glyceraldehyde-3-phosphate dehydrogenase (NAD+) (phosphorylating) activity"/>
    <property type="evidence" value="ECO:0007669"/>
    <property type="project" value="UniProtKB-EC"/>
</dbReference>
<dbReference type="GO" id="GO:0051287">
    <property type="term" value="F:NAD binding"/>
    <property type="evidence" value="ECO:0007669"/>
    <property type="project" value="InterPro"/>
</dbReference>
<gene>
    <name evidence="5" type="ORF">NLS_LOCUS4963</name>
</gene>
<dbReference type="GO" id="GO:0005829">
    <property type="term" value="C:cytosol"/>
    <property type="evidence" value="ECO:0007669"/>
    <property type="project" value="TreeGrafter"/>
</dbReference>
<dbReference type="SUPFAM" id="SSF51735">
    <property type="entry name" value="NAD(P)-binding Rossmann-fold domains"/>
    <property type="match status" value="1"/>
</dbReference>
<evidence type="ECO:0000313" key="6">
    <source>
        <dbReference type="Proteomes" id="UP000277928"/>
    </source>
</evidence>
<dbReference type="AlphaFoldDB" id="A0A3P6TC85"/>
<dbReference type="OrthoDB" id="5838444at2759"/>
<dbReference type="Gene3D" id="3.40.50.720">
    <property type="entry name" value="NAD(P)-binding Rossmann-like Domain"/>
    <property type="match status" value="1"/>
</dbReference>
<dbReference type="EMBL" id="UYRX01000346">
    <property type="protein sequence ID" value="VDK80573.1"/>
    <property type="molecule type" value="Genomic_DNA"/>
</dbReference>
<dbReference type="STRING" id="42156.A0A3P6TC85"/>
<dbReference type="InterPro" id="IPR020828">
    <property type="entry name" value="GlycerAld_3-P_DH_NAD(P)-bd"/>
</dbReference>
<name>A0A3P6TC85_LITSI</name>
<evidence type="ECO:0000313" key="5">
    <source>
        <dbReference type="EMBL" id="VDK80573.1"/>
    </source>
</evidence>
<dbReference type="PANTHER" id="PTHR10836:SF76">
    <property type="entry name" value="GLYCERALDEHYDE-3-PHOSPHATE DEHYDROGENASE-RELATED"/>
    <property type="match status" value="1"/>
</dbReference>
<dbReference type="Proteomes" id="UP000277928">
    <property type="component" value="Unassembled WGS sequence"/>
</dbReference>
<reference evidence="5 6" key="1">
    <citation type="submission" date="2018-08" db="EMBL/GenBank/DDBJ databases">
        <authorList>
            <person name="Laetsch R D."/>
            <person name="Stevens L."/>
            <person name="Kumar S."/>
            <person name="Blaxter L. M."/>
        </authorList>
    </citation>
    <scope>NUCLEOTIDE SEQUENCE [LARGE SCALE GENOMIC DNA]</scope>
</reference>
<dbReference type="GO" id="GO:0006096">
    <property type="term" value="P:glycolytic process"/>
    <property type="evidence" value="ECO:0007669"/>
    <property type="project" value="TreeGrafter"/>
</dbReference>
<comment type="similarity">
    <text evidence="1">Belongs to the glyceraldehyde-3-phosphate dehydrogenase family.</text>
</comment>
<evidence type="ECO:0000256" key="1">
    <source>
        <dbReference type="ARBA" id="ARBA00007406"/>
    </source>
</evidence>
<evidence type="ECO:0000256" key="2">
    <source>
        <dbReference type="ARBA" id="ARBA00023002"/>
    </source>
</evidence>
<dbReference type="PANTHER" id="PTHR10836">
    <property type="entry name" value="GLYCERALDEHYDE 3-PHOSPHATE DEHYDROGENASE"/>
    <property type="match status" value="1"/>
</dbReference>
<dbReference type="SMART" id="SM00846">
    <property type="entry name" value="Gp_dh_N"/>
    <property type="match status" value="1"/>
</dbReference>